<protein>
    <submittedName>
        <fullName evidence="2">Uncharacterized protein</fullName>
    </submittedName>
</protein>
<organism evidence="2 3">
    <name type="scientific">Remersonia thermophila</name>
    <dbReference type="NCBI Taxonomy" id="72144"/>
    <lineage>
        <taxon>Eukaryota</taxon>
        <taxon>Fungi</taxon>
        <taxon>Dikarya</taxon>
        <taxon>Ascomycota</taxon>
        <taxon>Pezizomycotina</taxon>
        <taxon>Sordariomycetes</taxon>
        <taxon>Sordariomycetidae</taxon>
        <taxon>Sordariales</taxon>
        <taxon>Sordariales incertae sedis</taxon>
        <taxon>Remersonia</taxon>
    </lineage>
</organism>
<proteinExistence type="predicted"/>
<keyword evidence="3" id="KW-1185">Reference proteome</keyword>
<dbReference type="Proteomes" id="UP001600064">
    <property type="component" value="Unassembled WGS sequence"/>
</dbReference>
<evidence type="ECO:0000256" key="1">
    <source>
        <dbReference type="SAM" id="MobiDB-lite"/>
    </source>
</evidence>
<dbReference type="GeneID" id="98127885"/>
<feature type="region of interest" description="Disordered" evidence="1">
    <location>
        <begin position="34"/>
        <end position="117"/>
    </location>
</feature>
<evidence type="ECO:0000313" key="3">
    <source>
        <dbReference type="Proteomes" id="UP001600064"/>
    </source>
</evidence>
<sequence length="144" mass="15845">MSFDWEPQYCLGCDRQTDGATYCTEACRLADYERSSTPSSAASSPALTTPLDWTAMPSRTMTSSPKSYLSPAYDFSLNSSQPSLRRSSTQSLSPSPSFTSLCSMRSTTSTSTADATQLTEKAARELRAYARSFESVRNQRRRSA</sequence>
<dbReference type="EMBL" id="JAZGUE010000006">
    <property type="protein sequence ID" value="KAL2265420.1"/>
    <property type="molecule type" value="Genomic_DNA"/>
</dbReference>
<dbReference type="RefSeq" id="XP_070864147.1">
    <property type="nucleotide sequence ID" value="XM_071013241.1"/>
</dbReference>
<feature type="compositionally biased region" description="Low complexity" evidence="1">
    <location>
        <begin position="76"/>
        <end position="112"/>
    </location>
</feature>
<dbReference type="InterPro" id="IPR024368">
    <property type="entry name" value="Ecl1/2/3"/>
</dbReference>
<gene>
    <name evidence="2" type="ORF">VTJ83DRAFT_6520</name>
</gene>
<feature type="compositionally biased region" description="Polar residues" evidence="1">
    <location>
        <begin position="57"/>
        <end position="67"/>
    </location>
</feature>
<evidence type="ECO:0000313" key="2">
    <source>
        <dbReference type="EMBL" id="KAL2265420.1"/>
    </source>
</evidence>
<name>A0ABR4D4Y0_9PEZI</name>
<reference evidence="2 3" key="1">
    <citation type="journal article" date="2024" name="Commun. Biol.">
        <title>Comparative genomic analysis of thermophilic fungi reveals convergent evolutionary adaptations and gene losses.</title>
        <authorList>
            <person name="Steindorff A.S."/>
            <person name="Aguilar-Pontes M.V."/>
            <person name="Robinson A.J."/>
            <person name="Andreopoulos B."/>
            <person name="LaButti K."/>
            <person name="Kuo A."/>
            <person name="Mondo S."/>
            <person name="Riley R."/>
            <person name="Otillar R."/>
            <person name="Haridas S."/>
            <person name="Lipzen A."/>
            <person name="Grimwood J."/>
            <person name="Schmutz J."/>
            <person name="Clum A."/>
            <person name="Reid I.D."/>
            <person name="Moisan M.C."/>
            <person name="Butler G."/>
            <person name="Nguyen T.T.M."/>
            <person name="Dewar K."/>
            <person name="Conant G."/>
            <person name="Drula E."/>
            <person name="Henrissat B."/>
            <person name="Hansel C."/>
            <person name="Singer S."/>
            <person name="Hutchinson M.I."/>
            <person name="de Vries R.P."/>
            <person name="Natvig D.O."/>
            <person name="Powell A.J."/>
            <person name="Tsang A."/>
            <person name="Grigoriev I.V."/>
        </authorList>
    </citation>
    <scope>NUCLEOTIDE SEQUENCE [LARGE SCALE GENOMIC DNA]</scope>
    <source>
        <strain evidence="2 3">ATCC 22073</strain>
    </source>
</reference>
<feature type="compositionally biased region" description="Low complexity" evidence="1">
    <location>
        <begin position="35"/>
        <end position="51"/>
    </location>
</feature>
<dbReference type="Pfam" id="PF12855">
    <property type="entry name" value="Ecl1"/>
    <property type="match status" value="1"/>
</dbReference>
<comment type="caution">
    <text evidence="2">The sequence shown here is derived from an EMBL/GenBank/DDBJ whole genome shotgun (WGS) entry which is preliminary data.</text>
</comment>
<accession>A0ABR4D4Y0</accession>